<dbReference type="SUPFAM" id="SSF53756">
    <property type="entry name" value="UDP-Glycosyltransferase/glycogen phosphorylase"/>
    <property type="match status" value="2"/>
</dbReference>
<dbReference type="CDD" id="cd03801">
    <property type="entry name" value="GT4_PimA-like"/>
    <property type="match status" value="1"/>
</dbReference>
<comment type="caution">
    <text evidence="1">The sequence shown here is derived from an EMBL/GenBank/DDBJ whole genome shotgun (WGS) entry which is preliminary data.</text>
</comment>
<reference evidence="1 2" key="1">
    <citation type="submission" date="2024-05" db="EMBL/GenBank/DDBJ databases">
        <authorList>
            <person name="Yi C."/>
        </authorList>
    </citation>
    <scope>NUCLEOTIDE SEQUENCE [LARGE SCALE GENOMIC DNA]</scope>
    <source>
        <strain evidence="1 2">XS13</strain>
    </source>
</reference>
<dbReference type="Pfam" id="PF13692">
    <property type="entry name" value="Glyco_trans_1_4"/>
    <property type="match status" value="1"/>
</dbReference>
<dbReference type="RefSeq" id="WP_347918645.1">
    <property type="nucleotide sequence ID" value="NZ_JBDXMX010000001.1"/>
</dbReference>
<dbReference type="EMBL" id="JBDXMX010000001">
    <property type="protein sequence ID" value="MEO9246534.1"/>
    <property type="molecule type" value="Genomic_DNA"/>
</dbReference>
<evidence type="ECO:0000313" key="1">
    <source>
        <dbReference type="EMBL" id="MEO9246534.1"/>
    </source>
</evidence>
<keyword evidence="2" id="KW-1185">Reference proteome</keyword>
<gene>
    <name evidence="1" type="ORF">ABDK96_02430</name>
</gene>
<organism evidence="1 2">
    <name type="scientific">Citricoccus nitrophenolicus</name>
    <dbReference type="NCBI Taxonomy" id="863575"/>
    <lineage>
        <taxon>Bacteria</taxon>
        <taxon>Bacillati</taxon>
        <taxon>Actinomycetota</taxon>
        <taxon>Actinomycetes</taxon>
        <taxon>Micrococcales</taxon>
        <taxon>Micrococcaceae</taxon>
        <taxon>Citricoccus</taxon>
    </lineage>
</organism>
<proteinExistence type="predicted"/>
<name>A0ABV0IFS1_9MICC</name>
<sequence length="745" mass="82111">MIDIDTGGEQAVRVLLYGDVDLNIIDGSAVWLTSMAQTWSLAGAQVDVQLKAVEDRTLLSGALRSLPGVTVRPAHPPRGRHALDPMRAADALQELDGREPYDVVMVRGIRICRQVARRGAFAGRLWSYVTEFGYPHGGDTGADEPWSQLGEVAEASRLMLAQTEQARAVLEAMVPAAAGRTVVLSPMVPDAVPAAPASATSPAPSPAAPLPDSLVRLVYTGKFARRWRTDLMPEIVGHLRELGVAAELTMVGDKVQHDPDHPAWADRMREITQTPRPGVEWLGALDRAAALDVTAGADISLGWRDEELDLSLELSTKVLESSAYGVPPLVNRTAAHEELFGADYPLFVDGLGDGPEEIARIIAAARDRLPQLSARVQAVAGPYRMTARAEVLKRWLDRVGLPRPARGRRTRPVRVVVAGHDLKFAGELVDLLHHDPDVELRLDHWSSLHHHDEAASQRHVDWADVVMCEWAGPNAVWYARHKRAGQRLVVRLHMFELRGGWLKDLDTDAVDHLVTVSEHYRELVVGHLGADPELVSVIPNAVSVADLDRPGLPGRSHRLGLVGMVPLRKRLDRAVDLLRELHRTDPRYTLHIRGRMPWEYPHEWRKPVQREAYMDLFARLGADPVRHAVAFEPFGADMAGWLRKIGWVLSPSTVESFHLAPAEGMASGALPVLWDRPGARDIFGDDFVVEDTAAAARLILQTDADRGMRAARGRVARDRVSGFDERSVAAAWQRVLFGGLKTRIT</sequence>
<dbReference type="PANTHER" id="PTHR12526">
    <property type="entry name" value="GLYCOSYLTRANSFERASE"/>
    <property type="match status" value="1"/>
</dbReference>
<protein>
    <submittedName>
        <fullName evidence="1">Glycosyltransferase</fullName>
    </submittedName>
</protein>
<dbReference type="Gene3D" id="3.40.50.2000">
    <property type="entry name" value="Glycogen Phosphorylase B"/>
    <property type="match status" value="3"/>
</dbReference>
<dbReference type="Proteomes" id="UP001484097">
    <property type="component" value="Unassembled WGS sequence"/>
</dbReference>
<accession>A0ABV0IFS1</accession>
<evidence type="ECO:0000313" key="2">
    <source>
        <dbReference type="Proteomes" id="UP001484097"/>
    </source>
</evidence>